<feature type="compositionally biased region" description="Polar residues" evidence="1">
    <location>
        <begin position="173"/>
        <end position="190"/>
    </location>
</feature>
<gene>
    <name evidence="2" type="ORF">Bhyg_09580</name>
</gene>
<evidence type="ECO:0000313" key="2">
    <source>
        <dbReference type="EMBL" id="KAJ6644611.1"/>
    </source>
</evidence>
<proteinExistence type="predicted"/>
<dbReference type="Proteomes" id="UP001151699">
    <property type="component" value="Chromosome B"/>
</dbReference>
<feature type="region of interest" description="Disordered" evidence="1">
    <location>
        <begin position="1"/>
        <end position="37"/>
    </location>
</feature>
<feature type="compositionally biased region" description="Polar residues" evidence="1">
    <location>
        <begin position="496"/>
        <end position="514"/>
    </location>
</feature>
<keyword evidence="3" id="KW-1185">Reference proteome</keyword>
<dbReference type="OrthoDB" id="6372047at2759"/>
<evidence type="ECO:0000313" key="3">
    <source>
        <dbReference type="Proteomes" id="UP001151699"/>
    </source>
</evidence>
<dbReference type="EMBL" id="WJQU01000002">
    <property type="protein sequence ID" value="KAJ6644611.1"/>
    <property type="molecule type" value="Genomic_DNA"/>
</dbReference>
<feature type="region of interest" description="Disordered" evidence="1">
    <location>
        <begin position="363"/>
        <end position="547"/>
    </location>
</feature>
<reference evidence="2" key="1">
    <citation type="submission" date="2022-07" db="EMBL/GenBank/DDBJ databases">
        <authorList>
            <person name="Trinca V."/>
            <person name="Uliana J.V.C."/>
            <person name="Torres T.T."/>
            <person name="Ward R.J."/>
            <person name="Monesi N."/>
        </authorList>
    </citation>
    <scope>NUCLEOTIDE SEQUENCE</scope>
    <source>
        <strain evidence="2">HSMRA1968</strain>
        <tissue evidence="2">Whole embryos</tissue>
    </source>
</reference>
<evidence type="ECO:0000256" key="1">
    <source>
        <dbReference type="SAM" id="MobiDB-lite"/>
    </source>
</evidence>
<dbReference type="PANTHER" id="PTHR41156:SF1">
    <property type="entry name" value="ZASP-LIKE MOTIF DOMAIN-CONTAINING PROTEIN"/>
    <property type="match status" value="1"/>
</dbReference>
<comment type="caution">
    <text evidence="2">The sequence shown here is derived from an EMBL/GenBank/DDBJ whole genome shotgun (WGS) entry which is preliminary data.</text>
</comment>
<feature type="compositionally biased region" description="Low complexity" evidence="1">
    <location>
        <begin position="157"/>
        <end position="172"/>
    </location>
</feature>
<accession>A0A9Q0N6P4</accession>
<feature type="compositionally biased region" description="Polar residues" evidence="1">
    <location>
        <begin position="396"/>
        <end position="413"/>
    </location>
</feature>
<sequence length="684" mass="75545">MSMTTRQRHEDYSTSNVVRVLHPTRPLSPNNGATDVDNNLDYLLDDLQSSVTRSKNESSFSSNSRDVQYLSPSNTSTIIRERSISPGGENRRVYKTSHYEYSSSSNSGVLPSQTDLQKNINSLDTLLLDLKHERDASLDRDKNFSNAGIDSGLLEPNSRFSTTTRTYTSNSSDGINKSTLNREYNLSPVITTETTTHQSRTRTRSPAIEKSIQTKVSRDISYDSEPNVDNTVSSTSTINRSYNNYHSKSSQNYNTSSRSVEQQIVPYKEIVEVNSSDLRNELNDLPLDGNILPGPGTKVTTTIKTFTYEIPGDTQVSTNKHFKYQNDTFNTKNTTTFAERDIPPPVGNQTTIYKTENYNTSNITEGYPGYDRRPRSPLPEPISNQTVIYKRETRDTSSNTLPNQGNPPGQSTIIYKHDVTNTNTNVHHPPTGGVPVFPNDPNLPAGHPGPTHTYIYKKEVNNTKNTVYGPPGSGHPPHPTSDYPNNALPAQGYPNEPSSTTYKYVSNTSTTTRNTHGHPDDRQPLLAPFPTDDIDHSHVGPNPPKRLDDLLASLGDQNGRANEEPYTPRKEVNTSLATGKAVAIVEPKVPTKNLAGPPVYYPPNHELFAKSEQSAAAWRAQGGYANARGKYEYEAESKSKSSSKSGGAMVPVCLPLCCAMPCVIININATIKKISYMPTTVLKC</sequence>
<feature type="compositionally biased region" description="Low complexity" evidence="1">
    <location>
        <begin position="420"/>
        <end position="431"/>
    </location>
</feature>
<protein>
    <submittedName>
        <fullName evidence="2">Uncharacterized protein</fullName>
    </submittedName>
</protein>
<name>A0A9Q0N6P4_9DIPT</name>
<feature type="region of interest" description="Disordered" evidence="1">
    <location>
        <begin position="155"/>
        <end position="207"/>
    </location>
</feature>
<dbReference type="PANTHER" id="PTHR41156">
    <property type="entry name" value="AGAP006184-PA"/>
    <property type="match status" value="1"/>
</dbReference>
<dbReference type="AlphaFoldDB" id="A0A9Q0N6P4"/>
<organism evidence="2 3">
    <name type="scientific">Pseudolycoriella hygida</name>
    <dbReference type="NCBI Taxonomy" id="35572"/>
    <lineage>
        <taxon>Eukaryota</taxon>
        <taxon>Metazoa</taxon>
        <taxon>Ecdysozoa</taxon>
        <taxon>Arthropoda</taxon>
        <taxon>Hexapoda</taxon>
        <taxon>Insecta</taxon>
        <taxon>Pterygota</taxon>
        <taxon>Neoptera</taxon>
        <taxon>Endopterygota</taxon>
        <taxon>Diptera</taxon>
        <taxon>Nematocera</taxon>
        <taxon>Sciaroidea</taxon>
        <taxon>Sciaridae</taxon>
        <taxon>Pseudolycoriella</taxon>
    </lineage>
</organism>